<evidence type="ECO:0000313" key="4">
    <source>
        <dbReference type="Proteomes" id="UP000824366"/>
    </source>
</evidence>
<gene>
    <name evidence="3" type="ORF">MIZ03_3055</name>
</gene>
<evidence type="ECO:0000313" key="3">
    <source>
        <dbReference type="EMBL" id="BCO28158.1"/>
    </source>
</evidence>
<feature type="domain" description="Glycosyltransferase subfamily 4-like N-terminal" evidence="2">
    <location>
        <begin position="75"/>
        <end position="224"/>
    </location>
</feature>
<proteinExistence type="predicted"/>
<dbReference type="Proteomes" id="UP000824366">
    <property type="component" value="Chromosome"/>
</dbReference>
<dbReference type="Gene3D" id="3.40.50.2000">
    <property type="entry name" value="Glycogen Phosphorylase B"/>
    <property type="match status" value="2"/>
</dbReference>
<protein>
    <submittedName>
        <fullName evidence="3">D-inositol-3-phosphate glycosyltransferase</fullName>
    </submittedName>
</protein>
<evidence type="ECO:0000259" key="1">
    <source>
        <dbReference type="Pfam" id="PF00534"/>
    </source>
</evidence>
<dbReference type="PANTHER" id="PTHR45947">
    <property type="entry name" value="SULFOQUINOVOSYL TRANSFERASE SQD2"/>
    <property type="match status" value="1"/>
</dbReference>
<dbReference type="InterPro" id="IPR001296">
    <property type="entry name" value="Glyco_trans_1"/>
</dbReference>
<organism evidence="3 4">
    <name type="scientific">Rhodoferax lithotrophicus</name>
    <dbReference type="NCBI Taxonomy" id="2798804"/>
    <lineage>
        <taxon>Bacteria</taxon>
        <taxon>Pseudomonadati</taxon>
        <taxon>Pseudomonadota</taxon>
        <taxon>Betaproteobacteria</taxon>
        <taxon>Burkholderiales</taxon>
        <taxon>Comamonadaceae</taxon>
        <taxon>Rhodoferax</taxon>
    </lineage>
</organism>
<dbReference type="RefSeq" id="WP_223904141.1">
    <property type="nucleotide sequence ID" value="NZ_AP024238.1"/>
</dbReference>
<feature type="domain" description="Glycosyl transferase family 1" evidence="1">
    <location>
        <begin position="228"/>
        <end position="382"/>
    </location>
</feature>
<evidence type="ECO:0000259" key="2">
    <source>
        <dbReference type="Pfam" id="PF13439"/>
    </source>
</evidence>
<dbReference type="Pfam" id="PF13439">
    <property type="entry name" value="Glyco_transf_4"/>
    <property type="match status" value="1"/>
</dbReference>
<dbReference type="CDD" id="cd03801">
    <property type="entry name" value="GT4_PimA-like"/>
    <property type="match status" value="1"/>
</dbReference>
<reference evidence="3 4" key="1">
    <citation type="journal article" date="2021" name="Microbiol. Spectr.">
        <title>A Single Bacterium Capable of Oxidation and Reduction of Iron at Circumneutral pH.</title>
        <authorList>
            <person name="Kato S."/>
            <person name="Ohkuma M."/>
        </authorList>
    </citation>
    <scope>NUCLEOTIDE SEQUENCE [LARGE SCALE GENOMIC DNA]</scope>
    <source>
        <strain evidence="3 4">MIZ03</strain>
    </source>
</reference>
<name>A0ABN6D8U4_9BURK</name>
<sequence length="408" mass="45826">MPKILSINNYHYRRGGSDVVYLDHAALMEEQGWINGFFSMNHSKNLDTLWSKYFIDEIEFGHAYSLGQKLAMASKVVYSFEAQNKLKRLLQDFPADIAHLHCVYHHLSPSIISTLRDTGVPVVMTAHDLKIACPAYKMLNDTGVCEKCKEGNLLNVVKHRCVRDSLTASAIVMVESIVHRMLNTYQGKLDKVVVPSRFFMEKFIEWGWPGDKFAYIPNFVDSTRFEPSYNPGNYFLYFGRIAPEKGIATLMRAAKAAGIKLKIAGTGPIEAELHTLQAELQGDIEFLGYKLGSELHALIRDARAVVLPSEWYENAPMSVLESFALGTPIIGARIGGIPEMLIEGETGWTFESRNSEELTDLLSRVVDMPLTQMANAGRNARNHVTSNFNRARYLQATLELYASLGVKH</sequence>
<keyword evidence="4" id="KW-1185">Reference proteome</keyword>
<dbReference type="EMBL" id="AP024238">
    <property type="protein sequence ID" value="BCO28158.1"/>
    <property type="molecule type" value="Genomic_DNA"/>
</dbReference>
<dbReference type="InterPro" id="IPR050194">
    <property type="entry name" value="Glycosyltransferase_grp1"/>
</dbReference>
<dbReference type="InterPro" id="IPR028098">
    <property type="entry name" value="Glyco_trans_4-like_N"/>
</dbReference>
<dbReference type="SUPFAM" id="SSF53756">
    <property type="entry name" value="UDP-Glycosyltransferase/glycogen phosphorylase"/>
    <property type="match status" value="1"/>
</dbReference>
<dbReference type="PANTHER" id="PTHR45947:SF13">
    <property type="entry name" value="TRANSFERASE"/>
    <property type="match status" value="1"/>
</dbReference>
<accession>A0ABN6D8U4</accession>
<dbReference type="Pfam" id="PF00534">
    <property type="entry name" value="Glycos_transf_1"/>
    <property type="match status" value="1"/>
</dbReference>